<reference evidence="1 2" key="1">
    <citation type="journal article" date="2019" name="Nat. Microbiol.">
        <title>Mediterranean grassland soil C-N compound turnover is dependent on rainfall and depth, and is mediated by genomically divergent microorganisms.</title>
        <authorList>
            <person name="Diamond S."/>
            <person name="Andeer P.F."/>
            <person name="Li Z."/>
            <person name="Crits-Christoph A."/>
            <person name="Burstein D."/>
            <person name="Anantharaman K."/>
            <person name="Lane K.R."/>
            <person name="Thomas B.C."/>
            <person name="Pan C."/>
            <person name="Northen T.R."/>
            <person name="Banfield J.F."/>
        </authorList>
    </citation>
    <scope>NUCLEOTIDE SEQUENCE [LARGE SCALE GENOMIC DNA]</scope>
    <source>
        <strain evidence="1">NP_8</strain>
    </source>
</reference>
<dbReference type="Proteomes" id="UP000318834">
    <property type="component" value="Unassembled WGS sequence"/>
</dbReference>
<sequence>MTRALDTAIAKLTTLPADEQDRIAQWLLEEFRDEEHWARQFAASQSALSKLAAEARAERAAGRATELDPDKL</sequence>
<evidence type="ECO:0000313" key="1">
    <source>
        <dbReference type="EMBL" id="TMI74508.1"/>
    </source>
</evidence>
<gene>
    <name evidence="1" type="ORF">E6H05_08150</name>
</gene>
<proteinExistence type="predicted"/>
<evidence type="ECO:0000313" key="2">
    <source>
        <dbReference type="Proteomes" id="UP000318834"/>
    </source>
</evidence>
<name>A0A537IT42_9BACT</name>
<dbReference type="AlphaFoldDB" id="A0A537IT42"/>
<protein>
    <submittedName>
        <fullName evidence="1">Uncharacterized protein</fullName>
    </submittedName>
</protein>
<comment type="caution">
    <text evidence="1">The sequence shown here is derived from an EMBL/GenBank/DDBJ whole genome shotgun (WGS) entry which is preliminary data.</text>
</comment>
<organism evidence="1 2">
    <name type="scientific">Candidatus Segetimicrobium genomatis</name>
    <dbReference type="NCBI Taxonomy" id="2569760"/>
    <lineage>
        <taxon>Bacteria</taxon>
        <taxon>Bacillati</taxon>
        <taxon>Candidatus Sysuimicrobiota</taxon>
        <taxon>Candidatus Sysuimicrobiia</taxon>
        <taxon>Candidatus Sysuimicrobiales</taxon>
        <taxon>Candidatus Segetimicrobiaceae</taxon>
        <taxon>Candidatus Segetimicrobium</taxon>
    </lineage>
</organism>
<dbReference type="EMBL" id="VBAP01000059">
    <property type="protein sequence ID" value="TMI74508.1"/>
    <property type="molecule type" value="Genomic_DNA"/>
</dbReference>
<accession>A0A537IT42</accession>